<reference evidence="2" key="2">
    <citation type="submission" date="2018-10" db="UniProtKB">
        <authorList>
            <consortium name="EnsemblPlants"/>
        </authorList>
    </citation>
    <scope>IDENTIFICATION</scope>
</reference>
<dbReference type="Gramene" id="TraesROB_scaffold_036455_01G000300.1">
    <property type="protein sequence ID" value="TraesROB_scaffold_036455_01G000300.1"/>
    <property type="gene ID" value="TraesROB_scaffold_036455_01G000300"/>
</dbReference>
<dbReference type="AlphaFoldDB" id="A0A3B6U6L8"/>
<dbReference type="InterPro" id="IPR036047">
    <property type="entry name" value="F-box-like_dom_sf"/>
</dbReference>
<proteinExistence type="predicted"/>
<accession>A0A3B6U6L8</accession>
<dbReference type="PANTHER" id="PTHR32133">
    <property type="entry name" value="OS07G0120400 PROTEIN"/>
    <property type="match status" value="1"/>
</dbReference>
<gene>
    <name evidence="2" type="primary">LOC123172994</name>
</gene>
<keyword evidence="3" id="KW-1185">Reference proteome</keyword>
<name>A0A3B6U6L8_WHEAT</name>
<feature type="domain" description="F-box" evidence="1">
    <location>
        <begin position="24"/>
        <end position="64"/>
    </location>
</feature>
<reference evidence="2" key="1">
    <citation type="submission" date="2018-08" db="EMBL/GenBank/DDBJ databases">
        <authorList>
            <person name="Rossello M."/>
        </authorList>
    </citation>
    <scope>NUCLEOTIDE SEQUENCE [LARGE SCALE GENOMIC DNA]</scope>
    <source>
        <strain evidence="2">cv. Chinese Spring</strain>
    </source>
</reference>
<dbReference type="Gramene" id="TraesJUL6D03G03698740.2">
    <property type="protein sequence ID" value="TraesJUL6D03G03698740.2"/>
    <property type="gene ID" value="TraesJUL6D03G03698740"/>
</dbReference>
<dbReference type="OMA" id="NDLGCSF"/>
<dbReference type="PANTHER" id="PTHR32133:SF320">
    <property type="entry name" value="F-BOX DOMAIN-CONTAINING PROTEIN"/>
    <property type="match status" value="1"/>
</dbReference>
<dbReference type="Proteomes" id="UP000019116">
    <property type="component" value="Chromosome Un"/>
</dbReference>
<organism evidence="2">
    <name type="scientific">Triticum aestivum</name>
    <name type="common">Wheat</name>
    <dbReference type="NCBI Taxonomy" id="4565"/>
    <lineage>
        <taxon>Eukaryota</taxon>
        <taxon>Viridiplantae</taxon>
        <taxon>Streptophyta</taxon>
        <taxon>Embryophyta</taxon>
        <taxon>Tracheophyta</taxon>
        <taxon>Spermatophyta</taxon>
        <taxon>Magnoliopsida</taxon>
        <taxon>Liliopsida</taxon>
        <taxon>Poales</taxon>
        <taxon>Poaceae</taxon>
        <taxon>BOP clade</taxon>
        <taxon>Pooideae</taxon>
        <taxon>Triticodae</taxon>
        <taxon>Triticeae</taxon>
        <taxon>Triticinae</taxon>
        <taxon>Triticum</taxon>
    </lineage>
</organism>
<dbReference type="Gramene" id="TraesCLE_scaffold_093730_01G000100.1">
    <property type="protein sequence ID" value="TraesCLE_scaffold_093730_01G000100.1"/>
    <property type="gene ID" value="TraesCLE_scaffold_093730_01G000100"/>
</dbReference>
<dbReference type="KEGG" id="taes:123172994"/>
<sequence length="411" mass="46204">MTTASPRRRHLRPRSSAAGPLDDDDLLCEILLRLPPQPCSLPRASLVCKRWRNLASDPGFSRRFRIHHRRSPPLLGFFDNDLGCSFLPTLEAPNRVSPGRFSLQSGDRFPFRCLGCRHGLVLVFDRTDLSFLVWEPLTGEQHRLACRPGFDLAEFDPERGRINGAVRRAGRGVQHFQVVLVVAGDDDTKQRRAFACVYSSETGAWGNVMSTLIKFKFMVVFPSRFHTVPAVLAGDSLYWILAGISSSSVGFDFHAEWQILEFDLERQKLAVIQTPAMAKVPRKDRFTVVRGDGGGLGLLILKDFTAQLWKRKMDSDGVASWELEKTIDLNKLLSLNLDKMSCVRMLRFAEDNNLLVLHTYFGLFTVQLQSLQFKKLSGKKKLSQCHPFESVYTVETGIGGGHGEANLLQNA</sequence>
<dbReference type="RefSeq" id="XP_044445803.1">
    <property type="nucleotide sequence ID" value="XM_044589868.1"/>
</dbReference>
<dbReference type="Pfam" id="PF00646">
    <property type="entry name" value="F-box"/>
    <property type="match status" value="1"/>
</dbReference>
<dbReference type="EnsemblPlants" id="TraesCSU02G133100.1">
    <property type="protein sequence ID" value="TraesCSU02G133100.1"/>
    <property type="gene ID" value="TraesCSU02G133100"/>
</dbReference>
<dbReference type="Gramene" id="TraesWEE_scaffold_091135_01G000100.1">
    <property type="protein sequence ID" value="TraesWEE_scaffold_091135_01G000100.1"/>
    <property type="gene ID" value="TraesWEE_scaffold_091135_01G000100"/>
</dbReference>
<dbReference type="Gramene" id="TraesCSU03G0113900.1">
    <property type="protein sequence ID" value="TraesCSU03G0113900.1.CDS"/>
    <property type="gene ID" value="TraesCSU03G0113900"/>
</dbReference>
<dbReference type="Gramene" id="TraesPARA_EIv1.0_2206240.1">
    <property type="protein sequence ID" value="TraesPARA_EIv1.0_2206240.1.CDS"/>
    <property type="gene ID" value="TraesPARA_EIv1.0_2206240"/>
</dbReference>
<dbReference type="Gramene" id="TraesARI5D03G03185250.1">
    <property type="protein sequence ID" value="TraesARI5D03G03185250.1"/>
    <property type="gene ID" value="TraesARI5D03G03185250"/>
</dbReference>
<protein>
    <recommendedName>
        <fullName evidence="1">F-box domain-containing protein</fullName>
    </recommendedName>
</protein>
<evidence type="ECO:0000313" key="2">
    <source>
        <dbReference type="EnsemblPlants" id="TraesCSU02G133100.1"/>
    </source>
</evidence>
<dbReference type="Gramene" id="TraesCSU02G133100.1">
    <property type="protein sequence ID" value="TraesCSU02G133100.1"/>
    <property type="gene ID" value="TraesCSU02G133100"/>
</dbReference>
<evidence type="ECO:0000313" key="3">
    <source>
        <dbReference type="Proteomes" id="UP000019116"/>
    </source>
</evidence>
<dbReference type="Gramene" id="TraesMAC6A03G03257510.1">
    <property type="protein sequence ID" value="TraesMAC6A03G03257510.1"/>
    <property type="gene ID" value="TraesMAC6A03G03257510"/>
</dbReference>
<dbReference type="OrthoDB" id="600245at2759"/>
<dbReference type="Gramene" id="TraesCAD_scaffold_038188_01G000200.1">
    <property type="protein sequence ID" value="TraesCAD_scaffold_038188_01G000200.1"/>
    <property type="gene ID" value="TraesCAD_scaffold_038188_01G000200"/>
</dbReference>
<dbReference type="Gene3D" id="1.20.1280.50">
    <property type="match status" value="1"/>
</dbReference>
<dbReference type="InterPro" id="IPR056594">
    <property type="entry name" value="AT5G49610-like_b-prop"/>
</dbReference>
<dbReference type="InterPro" id="IPR001810">
    <property type="entry name" value="F-box_dom"/>
</dbReference>
<evidence type="ECO:0000259" key="1">
    <source>
        <dbReference type="SMART" id="SM00256"/>
    </source>
</evidence>
<dbReference type="Pfam" id="PF23635">
    <property type="entry name" value="Beta-prop_AT5G49610-like"/>
    <property type="match status" value="1"/>
</dbReference>
<dbReference type="GeneID" id="123172994"/>
<dbReference type="SMART" id="SM00256">
    <property type="entry name" value="FBOX"/>
    <property type="match status" value="1"/>
</dbReference>
<dbReference type="SUPFAM" id="SSF81383">
    <property type="entry name" value="F-box domain"/>
    <property type="match status" value="1"/>
</dbReference>